<keyword evidence="3" id="KW-1185">Reference proteome</keyword>
<sequence>MVGSRLAHCVANRTDSRDCDHTLPYPPSGWVPRRNSSPAVRPVCPSPKLAISPRPTGQTSDLTRSTRPGATRAFPFPVSSWSWTPAT</sequence>
<evidence type="ECO:0000313" key="3">
    <source>
        <dbReference type="Proteomes" id="UP000176998"/>
    </source>
</evidence>
<feature type="compositionally biased region" description="Polar residues" evidence="1">
    <location>
        <begin position="55"/>
        <end position="68"/>
    </location>
</feature>
<dbReference type="AlphaFoldDB" id="A0A1G4B1Q0"/>
<name>A0A1G4B1Q0_9PEZI</name>
<dbReference type="Proteomes" id="UP000176998">
    <property type="component" value="Unassembled WGS sequence"/>
</dbReference>
<dbReference type="EMBL" id="MJBS01000085">
    <property type="protein sequence ID" value="OHE95286.1"/>
    <property type="molecule type" value="Genomic_DNA"/>
</dbReference>
<proteinExistence type="predicted"/>
<evidence type="ECO:0000313" key="2">
    <source>
        <dbReference type="EMBL" id="OHE95286.1"/>
    </source>
</evidence>
<organism evidence="2 3">
    <name type="scientific">Colletotrichum orchidophilum</name>
    <dbReference type="NCBI Taxonomy" id="1209926"/>
    <lineage>
        <taxon>Eukaryota</taxon>
        <taxon>Fungi</taxon>
        <taxon>Dikarya</taxon>
        <taxon>Ascomycota</taxon>
        <taxon>Pezizomycotina</taxon>
        <taxon>Sordariomycetes</taxon>
        <taxon>Hypocreomycetidae</taxon>
        <taxon>Glomerellales</taxon>
        <taxon>Glomerellaceae</taxon>
        <taxon>Colletotrichum</taxon>
    </lineage>
</organism>
<protein>
    <submittedName>
        <fullName evidence="2">Uncharacterized protein</fullName>
    </submittedName>
</protein>
<comment type="caution">
    <text evidence="2">The sequence shown here is derived from an EMBL/GenBank/DDBJ whole genome shotgun (WGS) entry which is preliminary data.</text>
</comment>
<dbReference type="RefSeq" id="XP_022472448.1">
    <property type="nucleotide sequence ID" value="XM_022621060.1"/>
</dbReference>
<gene>
    <name evidence="2" type="ORF">CORC01_09431</name>
</gene>
<reference evidence="2 3" key="1">
    <citation type="submission" date="2016-09" db="EMBL/GenBank/DDBJ databases">
        <authorList>
            <person name="Capua I."/>
            <person name="De Benedictis P."/>
            <person name="Joannis T."/>
            <person name="Lombin L.H."/>
            <person name="Cattoli G."/>
        </authorList>
    </citation>
    <scope>NUCLEOTIDE SEQUENCE [LARGE SCALE GENOMIC DNA]</scope>
    <source>
        <strain evidence="2 3">IMI 309357</strain>
    </source>
</reference>
<dbReference type="GeneID" id="34562570"/>
<dbReference type="OrthoDB" id="10584339at2759"/>
<evidence type="ECO:0000256" key="1">
    <source>
        <dbReference type="SAM" id="MobiDB-lite"/>
    </source>
</evidence>
<accession>A0A1G4B1Q0</accession>
<feature type="region of interest" description="Disordered" evidence="1">
    <location>
        <begin position="28"/>
        <end position="87"/>
    </location>
</feature>